<protein>
    <submittedName>
        <fullName evidence="2">Uncharacterized protein</fullName>
    </submittedName>
</protein>
<evidence type="ECO:0000313" key="2">
    <source>
        <dbReference type="EMBL" id="EQB55917.1"/>
    </source>
</evidence>
<dbReference type="EMBL" id="AMYD01000831">
    <property type="protein sequence ID" value="EQB55917.1"/>
    <property type="molecule type" value="Genomic_DNA"/>
</dbReference>
<dbReference type="Proteomes" id="UP000015530">
    <property type="component" value="Unassembled WGS sequence"/>
</dbReference>
<dbReference type="HOGENOM" id="CLU_1378018_0_0_1"/>
<dbReference type="OrthoDB" id="20872at2759"/>
<gene>
    <name evidence="2" type="ORF">CGLO_04091</name>
</gene>
<dbReference type="AlphaFoldDB" id="T0KK44"/>
<reference evidence="3" key="1">
    <citation type="journal article" date="2013" name="Mol. Plant Microbe Interact.">
        <title>Global aspects of pacC regulation of pathogenicity genes in Colletotrichum gloeosporioides as revealed by transcriptome analysis.</title>
        <authorList>
            <person name="Alkan N."/>
            <person name="Meng X."/>
            <person name="Friedlander G."/>
            <person name="Reuveni E."/>
            <person name="Sukno S."/>
            <person name="Sherman A."/>
            <person name="Thon M."/>
            <person name="Fluhr R."/>
            <person name="Prusky D."/>
        </authorList>
    </citation>
    <scope>NUCLEOTIDE SEQUENCE [LARGE SCALE GENOMIC DNA]</scope>
    <source>
        <strain evidence="3">Cg-14</strain>
    </source>
</reference>
<feature type="region of interest" description="Disordered" evidence="1">
    <location>
        <begin position="132"/>
        <end position="156"/>
    </location>
</feature>
<organism evidence="2 3">
    <name type="scientific">Colletotrichum gloeosporioides (strain Cg-14)</name>
    <name type="common">Anthracnose fungus</name>
    <name type="synonym">Glomerella cingulata</name>
    <dbReference type="NCBI Taxonomy" id="1237896"/>
    <lineage>
        <taxon>Eukaryota</taxon>
        <taxon>Fungi</taxon>
        <taxon>Dikarya</taxon>
        <taxon>Ascomycota</taxon>
        <taxon>Pezizomycotina</taxon>
        <taxon>Sordariomycetes</taxon>
        <taxon>Hypocreomycetidae</taxon>
        <taxon>Glomerellales</taxon>
        <taxon>Glomerellaceae</taxon>
        <taxon>Colletotrichum</taxon>
        <taxon>Colletotrichum gloeosporioides species complex</taxon>
    </lineage>
</organism>
<name>T0KK44_COLGC</name>
<evidence type="ECO:0000256" key="1">
    <source>
        <dbReference type="SAM" id="MobiDB-lite"/>
    </source>
</evidence>
<dbReference type="STRING" id="1237896.T0KK44"/>
<evidence type="ECO:0000313" key="3">
    <source>
        <dbReference type="Proteomes" id="UP000015530"/>
    </source>
</evidence>
<sequence length="198" mass="22149">MGVLDENADAASTFHEGSWKESELMKARIWLQTIQDAFETAKRKCEQFKGLNMDNEDKKQDLEVLDATQELENSGRPLKGLIDGMRTIAIKRRRRLQEAGHFKPGAMQQLLKVLGNHDQLLRDALQNRARAEGHTFTDSSVSGGMGTRLGDEHTNNLDAKSASMMFTGPRIENSENTSAGHKYAFDKDVTLAMLKNRG</sequence>
<accession>T0KK44</accession>
<proteinExistence type="predicted"/>
<comment type="caution">
    <text evidence="2">The sequence shown here is derived from an EMBL/GenBank/DDBJ whole genome shotgun (WGS) entry which is preliminary data.</text>
</comment>